<name>A0A2N8T509_STUST</name>
<reference evidence="2 3" key="1">
    <citation type="submission" date="2018-01" db="EMBL/GenBank/DDBJ databases">
        <title>Denitrification phenotypes of diverse strains of Pseudomonas stutzeri.</title>
        <authorList>
            <person name="Milligan D.A."/>
            <person name="Bergaust L."/>
            <person name="Bakken L.R."/>
            <person name="Frostegard A."/>
        </authorList>
    </citation>
    <scope>NUCLEOTIDE SEQUENCE [LARGE SCALE GENOMIC DNA]</scope>
    <source>
        <strain evidence="2 3">24a75</strain>
    </source>
</reference>
<evidence type="ECO:0000313" key="2">
    <source>
        <dbReference type="EMBL" id="PNG09818.1"/>
    </source>
</evidence>
<organism evidence="2 3">
    <name type="scientific">Stutzerimonas stutzeri</name>
    <name type="common">Pseudomonas stutzeri</name>
    <dbReference type="NCBI Taxonomy" id="316"/>
    <lineage>
        <taxon>Bacteria</taxon>
        <taxon>Pseudomonadati</taxon>
        <taxon>Pseudomonadota</taxon>
        <taxon>Gammaproteobacteria</taxon>
        <taxon>Pseudomonadales</taxon>
        <taxon>Pseudomonadaceae</taxon>
        <taxon>Stutzerimonas</taxon>
    </lineage>
</organism>
<dbReference type="AlphaFoldDB" id="A0A2N8T509"/>
<feature type="domain" description="Glycosyltransferase 2-like" evidence="1">
    <location>
        <begin position="553"/>
        <end position="679"/>
    </location>
</feature>
<comment type="caution">
    <text evidence="2">The sequence shown here is derived from an EMBL/GenBank/DDBJ whole genome shotgun (WGS) entry which is preliminary data.</text>
</comment>
<dbReference type="Gene3D" id="3.90.550.10">
    <property type="entry name" value="Spore Coat Polysaccharide Biosynthesis Protein SpsA, Chain A"/>
    <property type="match status" value="2"/>
</dbReference>
<dbReference type="InterPro" id="IPR029044">
    <property type="entry name" value="Nucleotide-diphossugar_trans"/>
</dbReference>
<dbReference type="RefSeq" id="WP_102894180.1">
    <property type="nucleotide sequence ID" value="NZ_JAMOHU010000047.1"/>
</dbReference>
<dbReference type="PANTHER" id="PTHR43685:SF2">
    <property type="entry name" value="GLYCOSYLTRANSFERASE 2-LIKE DOMAIN-CONTAINING PROTEIN"/>
    <property type="match status" value="1"/>
</dbReference>
<dbReference type="PANTHER" id="PTHR43685">
    <property type="entry name" value="GLYCOSYLTRANSFERASE"/>
    <property type="match status" value="1"/>
</dbReference>
<evidence type="ECO:0000313" key="3">
    <source>
        <dbReference type="Proteomes" id="UP000236023"/>
    </source>
</evidence>
<protein>
    <submittedName>
        <fullName evidence="2">O-antigen biosynthesis protein</fullName>
    </submittedName>
</protein>
<evidence type="ECO:0000259" key="1">
    <source>
        <dbReference type="Pfam" id="PF00535"/>
    </source>
</evidence>
<dbReference type="GO" id="GO:0044010">
    <property type="term" value="P:single-species biofilm formation"/>
    <property type="evidence" value="ECO:0007669"/>
    <property type="project" value="TreeGrafter"/>
</dbReference>
<dbReference type="Proteomes" id="UP000236023">
    <property type="component" value="Unassembled WGS sequence"/>
</dbReference>
<dbReference type="InterPro" id="IPR050834">
    <property type="entry name" value="Glycosyltransf_2"/>
</dbReference>
<gene>
    <name evidence="2" type="ORF">CXK94_09735</name>
</gene>
<dbReference type="EMBL" id="POUT01000004">
    <property type="protein sequence ID" value="PNG09818.1"/>
    <property type="molecule type" value="Genomic_DNA"/>
</dbReference>
<sequence length="1158" mass="129465">MALHLKSLGYDVECASPDVGYYSEFLERQGVLCNSDSRKFDLILISYFIPAEEFTGFRIWVQHDALWDAPVGGIHGYVGISKEALVRIPAHARNKKVVFNGVSPRDYCRVRVSGEVKNVFSLSHSDALNDRLKNLCDRYGFGFLSHNKFTNPSMDIRQSLEWADLVVGVGRSAYEAAMYGRAVLLLDQRSYNGSALSDGLFHENFEKAVERNCSGRKYQLRLSDEEIVNLFQSVGAGCGELSREMALKFLSLPEKASEIFEFYREVRDEYGGDPSLPVRNRGVDIKAWLEARSIGAEISSLVMERLDAWPGLFVFVLDSSGDSGKLQRTLDSLVAVCDWSAKVSVCILSVESESNFAIGQGFRFYREVESAFASRLNAIIEVESFDWFVLLEAGDELLVNGVAKLGLESIAAPDCIAISCDELYRQSNGELGAAFRPAFNLDYLISFPAGMSRHWLFRRGLVLELGGFEVGLGNALELDLILRLINQVGLSGFGHMSEPLVIAEIPDLKDVEDEREVIVRHLQARGYADARILSRQPGRYHVYYGHEGQPIVSILIISGESLERLQRCVEGLLENTDYQNFEVLVVESHPAVRDIHEWLVALSSLGEAKLRLVQPAGHKLAAMLNEAAVQAIGDYLLLLSADVAIVDRSWLDEMLNHAQRPEVGGVGGKLLTAKGKVAQAGLILGLEGPVGRPFLGETLDAPGYMQRLQVDQNFSALGRECLMLPRELYMNLGGLDEEWIPERYLEVDLCLKVREAGYLIVWSPAVQLLLDRKPLAQPSLVEQDALYAKWLPQLARDPAYNPNFSLVMPGGFKLADTRLSWRPLDSWHPLPVVLAHPADTMGCGHYRVMQPFNALREAGMVDGALSVGLMHVVDLERYSPNAVILQRQIGEERLEAMRRIKAFSQAFKVYELDDYLPNLPMKSVHRQHMPKDIVKSLRRGLSYVDRFVVSTDVMAEAFAEFHPDIHVVKNRLDPRWWGGLSTGARRTSSKPRVGWAGGASHTGDLEMIVDVVKGLADEVEWVFFGMCPEKLKPYIHEFHEGVAIERYAKKLASLNLDLALAPVEQNLFNECKSNLRLLEYGACGFPVICSDVRCYQDGLLPVTRVKNRFRDWMDAIRAHINDLDAAAKAGDELRAAVLAGWMLEGESLEAWRKAWLPD</sequence>
<dbReference type="InterPro" id="IPR001173">
    <property type="entry name" value="Glyco_trans_2-like"/>
</dbReference>
<dbReference type="SUPFAM" id="SSF53756">
    <property type="entry name" value="UDP-Glycosyltransferase/glycogen phosphorylase"/>
    <property type="match status" value="1"/>
</dbReference>
<dbReference type="SUPFAM" id="SSF53448">
    <property type="entry name" value="Nucleotide-diphospho-sugar transferases"/>
    <property type="match status" value="2"/>
</dbReference>
<dbReference type="Gene3D" id="3.40.50.2000">
    <property type="entry name" value="Glycogen Phosphorylase B"/>
    <property type="match status" value="1"/>
</dbReference>
<dbReference type="Pfam" id="PF00535">
    <property type="entry name" value="Glycos_transf_2"/>
    <property type="match status" value="1"/>
</dbReference>
<accession>A0A2N8T509</accession>
<proteinExistence type="predicted"/>